<evidence type="ECO:0000313" key="7">
    <source>
        <dbReference type="Proteomes" id="UP000095009"/>
    </source>
</evidence>
<comment type="function">
    <text evidence="3 4">Binds specifically to cytosolic chaperonin (c-CPN) and transfers target proteins to it. Binds to nascent polypeptide chain and promotes folding in an environment in which there are many competing pathways for nonnative proteins.</text>
</comment>
<dbReference type="InterPro" id="IPR016661">
    <property type="entry name" value="PFDN4"/>
</dbReference>
<dbReference type="PIRSF" id="PIRSF016477">
    <property type="entry name" value="Prefoldin_subunit_4"/>
    <property type="match status" value="1"/>
</dbReference>
<sequence length="129" mass="15232">MQMLPAGQENKDTEVSWVDQQKINAFSKLNTRMSNLEDEYEAQKQEKEYLDDVTMEMELIDEERVQYKIGDAFLYLPQPEVLERLEQDIVNIDTAIEETESKILLVNNEMDDLKKYLYAKFGDSINLER</sequence>
<reference evidence="6 7" key="1">
    <citation type="journal article" date="2016" name="Proc. Natl. Acad. Sci. U.S.A.">
        <title>Comparative genomics of biotechnologically important yeasts.</title>
        <authorList>
            <person name="Riley R."/>
            <person name="Haridas S."/>
            <person name="Wolfe K.H."/>
            <person name="Lopes M.R."/>
            <person name="Hittinger C.T."/>
            <person name="Goeker M."/>
            <person name="Salamov A.A."/>
            <person name="Wisecaver J.H."/>
            <person name="Long T.M."/>
            <person name="Calvey C.H."/>
            <person name="Aerts A.L."/>
            <person name="Barry K.W."/>
            <person name="Choi C."/>
            <person name="Clum A."/>
            <person name="Coughlan A.Y."/>
            <person name="Deshpande S."/>
            <person name="Douglass A.P."/>
            <person name="Hanson S.J."/>
            <person name="Klenk H.-P."/>
            <person name="LaButti K.M."/>
            <person name="Lapidus A."/>
            <person name="Lindquist E.A."/>
            <person name="Lipzen A.M."/>
            <person name="Meier-Kolthoff J.P."/>
            <person name="Ohm R.A."/>
            <person name="Otillar R.P."/>
            <person name="Pangilinan J.L."/>
            <person name="Peng Y."/>
            <person name="Rokas A."/>
            <person name="Rosa C.A."/>
            <person name="Scheuner C."/>
            <person name="Sibirny A.A."/>
            <person name="Slot J.C."/>
            <person name="Stielow J.B."/>
            <person name="Sun H."/>
            <person name="Kurtzman C.P."/>
            <person name="Blackwell M."/>
            <person name="Grigoriev I.V."/>
            <person name="Jeffries T.W."/>
        </authorList>
    </citation>
    <scope>NUCLEOTIDE SEQUENCE [LARGE SCALE GENOMIC DNA]</scope>
    <source>
        <strain evidence="6 7">DSM 6958</strain>
    </source>
</reference>
<organism evidence="6 7">
    <name type="scientific">Nadsonia fulvescens var. elongata DSM 6958</name>
    <dbReference type="NCBI Taxonomy" id="857566"/>
    <lineage>
        <taxon>Eukaryota</taxon>
        <taxon>Fungi</taxon>
        <taxon>Dikarya</taxon>
        <taxon>Ascomycota</taxon>
        <taxon>Saccharomycotina</taxon>
        <taxon>Dipodascomycetes</taxon>
        <taxon>Dipodascales</taxon>
        <taxon>Dipodascales incertae sedis</taxon>
        <taxon>Nadsonia</taxon>
    </lineage>
</organism>
<dbReference type="AlphaFoldDB" id="A0A1E3PRY0"/>
<dbReference type="PANTHER" id="PTHR21100:SF9">
    <property type="entry name" value="PREFOLDIN SUBUNIT 4"/>
    <property type="match status" value="1"/>
</dbReference>
<dbReference type="Proteomes" id="UP000095009">
    <property type="component" value="Unassembled WGS sequence"/>
</dbReference>
<keyword evidence="5" id="KW-0175">Coiled coil</keyword>
<evidence type="ECO:0000256" key="5">
    <source>
        <dbReference type="SAM" id="Coils"/>
    </source>
</evidence>
<dbReference type="OrthoDB" id="10250441at2759"/>
<dbReference type="Pfam" id="PF01920">
    <property type="entry name" value="Prefoldin_2"/>
    <property type="match status" value="1"/>
</dbReference>
<proteinExistence type="inferred from homology"/>
<name>A0A1E3PRY0_9ASCO</name>
<protein>
    <recommendedName>
        <fullName evidence="4">Prefoldin subunit 4</fullName>
    </recommendedName>
</protein>
<comment type="similarity">
    <text evidence="1 4">Belongs to the prefoldin subunit beta family.</text>
</comment>
<accession>A0A1E3PRY0</accession>
<dbReference type="GO" id="GO:0006457">
    <property type="term" value="P:protein folding"/>
    <property type="evidence" value="ECO:0007669"/>
    <property type="project" value="UniProtKB-UniRule"/>
</dbReference>
<evidence type="ECO:0000256" key="3">
    <source>
        <dbReference type="ARBA" id="ARBA00024667"/>
    </source>
</evidence>
<keyword evidence="2 4" id="KW-0143">Chaperone</keyword>
<comment type="subunit">
    <text evidence="4">Heterohexamer of two PFD-alpha type and four PFD-beta type subunits.</text>
</comment>
<dbReference type="GO" id="GO:0051082">
    <property type="term" value="F:unfolded protein binding"/>
    <property type="evidence" value="ECO:0007669"/>
    <property type="project" value="InterPro"/>
</dbReference>
<evidence type="ECO:0000256" key="2">
    <source>
        <dbReference type="ARBA" id="ARBA00023186"/>
    </source>
</evidence>
<dbReference type="STRING" id="857566.A0A1E3PRY0"/>
<evidence type="ECO:0000256" key="1">
    <source>
        <dbReference type="ARBA" id="ARBA00008045"/>
    </source>
</evidence>
<evidence type="ECO:0000256" key="4">
    <source>
        <dbReference type="PIRNR" id="PIRNR016477"/>
    </source>
</evidence>
<dbReference type="CDD" id="cd23165">
    <property type="entry name" value="Prefoldin_4"/>
    <property type="match status" value="1"/>
</dbReference>
<dbReference type="SUPFAM" id="SSF46579">
    <property type="entry name" value="Prefoldin"/>
    <property type="match status" value="1"/>
</dbReference>
<dbReference type="GO" id="GO:0005737">
    <property type="term" value="C:cytoplasm"/>
    <property type="evidence" value="ECO:0007669"/>
    <property type="project" value="TreeGrafter"/>
</dbReference>
<dbReference type="FunFam" id="1.10.287.370:FF:000005">
    <property type="entry name" value="Prefoldin subunit 4"/>
    <property type="match status" value="1"/>
</dbReference>
<feature type="coiled-coil region" evidence="5">
    <location>
        <begin position="82"/>
        <end position="116"/>
    </location>
</feature>
<keyword evidence="7" id="KW-1185">Reference proteome</keyword>
<gene>
    <name evidence="6" type="ORF">NADFUDRAFT_48698</name>
</gene>
<evidence type="ECO:0000313" key="6">
    <source>
        <dbReference type="EMBL" id="ODQ68038.1"/>
    </source>
</evidence>
<dbReference type="PANTHER" id="PTHR21100">
    <property type="entry name" value="PREFOLDIN SUBUNIT 4"/>
    <property type="match status" value="1"/>
</dbReference>
<dbReference type="InterPro" id="IPR002777">
    <property type="entry name" value="PFD_beta-like"/>
</dbReference>
<feature type="coiled-coil region" evidence="5">
    <location>
        <begin position="26"/>
        <end position="53"/>
    </location>
</feature>
<dbReference type="EMBL" id="KV454406">
    <property type="protein sequence ID" value="ODQ68038.1"/>
    <property type="molecule type" value="Genomic_DNA"/>
</dbReference>
<dbReference type="InterPro" id="IPR009053">
    <property type="entry name" value="Prefoldin"/>
</dbReference>
<dbReference type="GO" id="GO:0016272">
    <property type="term" value="C:prefoldin complex"/>
    <property type="evidence" value="ECO:0007669"/>
    <property type="project" value="UniProtKB-UniRule"/>
</dbReference>
<dbReference type="Gene3D" id="1.10.287.370">
    <property type="match status" value="1"/>
</dbReference>